<protein>
    <recommendedName>
        <fullName evidence="4">NADP-dependent oxidoreductase domain-containing protein</fullName>
    </recommendedName>
</protein>
<dbReference type="PANTHER" id="PTHR11732">
    <property type="entry name" value="ALDO/KETO REDUCTASE"/>
    <property type="match status" value="1"/>
</dbReference>
<dbReference type="FunFam" id="3.20.20.100:FF:000006">
    <property type="entry name" value="Aldo-keto reductase family 1 member A1"/>
    <property type="match status" value="1"/>
</dbReference>
<evidence type="ECO:0000256" key="3">
    <source>
        <dbReference type="ARBA" id="ARBA00023002"/>
    </source>
</evidence>
<accession>A0A921Z5L1</accession>
<sequence>MLGRKNTCASAYILEDQRVRLFVFKRCSFSVRGDNKVPVVKLNDGKEIPGFGFGTWLGFGKRAWTDNPSDDAVQKSVEWAIDAGYRHIDTAYIYFIEDQVGRAIENKIKQGVVKREDLFVTSKLWNTFHAKEAVVPAIKDSLKKLKLDYLDLYLIHWPVAQHANESLADIDYLETWQGMIEALNQGLTRSIGLSNFNEKQIERVISNSNVKPAALQVEINLNLQQPSLLSYCKNQQIAVVGYTPFGALFPHRAPADAPPPRVDDAALVEIAHKHKKTVPQIVLRYIMDLGVIPIPKSLTKSRIEENFQVFDFSLTDQERATLRTFDKSYRIIPVKNWIESPYYPFEK</sequence>
<dbReference type="InterPro" id="IPR020471">
    <property type="entry name" value="AKR"/>
</dbReference>
<keyword evidence="3" id="KW-0560">Oxidoreductase</keyword>
<comment type="similarity">
    <text evidence="1">Belongs to the aldo/keto reductase family.</text>
</comment>
<evidence type="ECO:0000256" key="1">
    <source>
        <dbReference type="ARBA" id="ARBA00007905"/>
    </source>
</evidence>
<dbReference type="InterPro" id="IPR018170">
    <property type="entry name" value="Aldo/ket_reductase_CS"/>
</dbReference>
<feature type="domain" description="NADP-dependent oxidoreductase" evidence="4">
    <location>
        <begin position="52"/>
        <end position="324"/>
    </location>
</feature>
<evidence type="ECO:0000313" key="6">
    <source>
        <dbReference type="Proteomes" id="UP000791440"/>
    </source>
</evidence>
<dbReference type="GO" id="GO:0016491">
    <property type="term" value="F:oxidoreductase activity"/>
    <property type="evidence" value="ECO:0007669"/>
    <property type="project" value="UniProtKB-KW"/>
</dbReference>
<dbReference type="PIRSF" id="PIRSF000097">
    <property type="entry name" value="AKR"/>
    <property type="match status" value="1"/>
</dbReference>
<dbReference type="PROSITE" id="PS00798">
    <property type="entry name" value="ALDOKETO_REDUCTASE_1"/>
    <property type="match status" value="1"/>
</dbReference>
<dbReference type="PROSITE" id="PS00062">
    <property type="entry name" value="ALDOKETO_REDUCTASE_2"/>
    <property type="match status" value="1"/>
</dbReference>
<dbReference type="EMBL" id="JH668410">
    <property type="protein sequence ID" value="KAG6451553.1"/>
    <property type="molecule type" value="Genomic_DNA"/>
</dbReference>
<reference evidence="5" key="1">
    <citation type="journal article" date="2016" name="Insect Biochem. Mol. Biol.">
        <title>Multifaceted biological insights from a draft genome sequence of the tobacco hornworm moth, Manduca sexta.</title>
        <authorList>
            <person name="Kanost M.R."/>
            <person name="Arrese E.L."/>
            <person name="Cao X."/>
            <person name="Chen Y.R."/>
            <person name="Chellapilla S."/>
            <person name="Goldsmith M.R."/>
            <person name="Grosse-Wilde E."/>
            <person name="Heckel D.G."/>
            <person name="Herndon N."/>
            <person name="Jiang H."/>
            <person name="Papanicolaou A."/>
            <person name="Qu J."/>
            <person name="Soulages J.L."/>
            <person name="Vogel H."/>
            <person name="Walters J."/>
            <person name="Waterhouse R.M."/>
            <person name="Ahn S.J."/>
            <person name="Almeida F.C."/>
            <person name="An C."/>
            <person name="Aqrawi P."/>
            <person name="Bretschneider A."/>
            <person name="Bryant W.B."/>
            <person name="Bucks S."/>
            <person name="Chao H."/>
            <person name="Chevignon G."/>
            <person name="Christen J.M."/>
            <person name="Clarke D.F."/>
            <person name="Dittmer N.T."/>
            <person name="Ferguson L.C.F."/>
            <person name="Garavelou S."/>
            <person name="Gordon K.H.J."/>
            <person name="Gunaratna R.T."/>
            <person name="Han Y."/>
            <person name="Hauser F."/>
            <person name="He Y."/>
            <person name="Heidel-Fischer H."/>
            <person name="Hirsh A."/>
            <person name="Hu Y."/>
            <person name="Jiang H."/>
            <person name="Kalra D."/>
            <person name="Klinner C."/>
            <person name="Konig C."/>
            <person name="Kovar C."/>
            <person name="Kroll A.R."/>
            <person name="Kuwar S.S."/>
            <person name="Lee S.L."/>
            <person name="Lehman R."/>
            <person name="Li K."/>
            <person name="Li Z."/>
            <person name="Liang H."/>
            <person name="Lovelace S."/>
            <person name="Lu Z."/>
            <person name="Mansfield J.H."/>
            <person name="McCulloch K.J."/>
            <person name="Mathew T."/>
            <person name="Morton B."/>
            <person name="Muzny D.M."/>
            <person name="Neunemann D."/>
            <person name="Ongeri F."/>
            <person name="Pauchet Y."/>
            <person name="Pu L.L."/>
            <person name="Pyrousis I."/>
            <person name="Rao X.J."/>
            <person name="Redding A."/>
            <person name="Roesel C."/>
            <person name="Sanchez-Gracia A."/>
            <person name="Schaack S."/>
            <person name="Shukla A."/>
            <person name="Tetreau G."/>
            <person name="Wang Y."/>
            <person name="Xiong G.H."/>
            <person name="Traut W."/>
            <person name="Walsh T.K."/>
            <person name="Worley K.C."/>
            <person name="Wu D."/>
            <person name="Wu W."/>
            <person name="Wu Y.Q."/>
            <person name="Zhang X."/>
            <person name="Zou Z."/>
            <person name="Zucker H."/>
            <person name="Briscoe A.D."/>
            <person name="Burmester T."/>
            <person name="Clem R.J."/>
            <person name="Feyereisen R."/>
            <person name="Grimmelikhuijzen C.J.P."/>
            <person name="Hamodrakas S.J."/>
            <person name="Hansson B.S."/>
            <person name="Huguet E."/>
            <person name="Jermiin L.S."/>
            <person name="Lan Q."/>
            <person name="Lehman H.K."/>
            <person name="Lorenzen M."/>
            <person name="Merzendorfer H."/>
            <person name="Michalopoulos I."/>
            <person name="Morton D.B."/>
            <person name="Muthukrishnan S."/>
            <person name="Oakeshott J.G."/>
            <person name="Palmer W."/>
            <person name="Park Y."/>
            <person name="Passarelli A.L."/>
            <person name="Rozas J."/>
            <person name="Schwartz L.M."/>
            <person name="Smith W."/>
            <person name="Southgate A."/>
            <person name="Vilcinskas A."/>
            <person name="Vogt R."/>
            <person name="Wang P."/>
            <person name="Werren J."/>
            <person name="Yu X.Q."/>
            <person name="Zhou J.J."/>
            <person name="Brown S.J."/>
            <person name="Scherer S.E."/>
            <person name="Richards S."/>
            <person name="Blissard G.W."/>
        </authorList>
    </citation>
    <scope>NUCLEOTIDE SEQUENCE</scope>
</reference>
<dbReference type="Proteomes" id="UP000791440">
    <property type="component" value="Unassembled WGS sequence"/>
</dbReference>
<evidence type="ECO:0000259" key="4">
    <source>
        <dbReference type="Pfam" id="PF00248"/>
    </source>
</evidence>
<dbReference type="InterPro" id="IPR023210">
    <property type="entry name" value="NADP_OxRdtase_dom"/>
</dbReference>
<dbReference type="PROSITE" id="PS00063">
    <property type="entry name" value="ALDOKETO_REDUCTASE_3"/>
    <property type="match status" value="1"/>
</dbReference>
<comment type="caution">
    <text evidence="5">The sequence shown here is derived from an EMBL/GenBank/DDBJ whole genome shotgun (WGS) entry which is preliminary data.</text>
</comment>
<evidence type="ECO:0000313" key="5">
    <source>
        <dbReference type="EMBL" id="KAG6451553.1"/>
    </source>
</evidence>
<name>A0A921Z5L1_MANSE</name>
<proteinExistence type="inferred from homology"/>
<dbReference type="AlphaFoldDB" id="A0A921Z5L1"/>
<organism evidence="5 6">
    <name type="scientific">Manduca sexta</name>
    <name type="common">Tobacco hawkmoth</name>
    <name type="synonym">Tobacco hornworm</name>
    <dbReference type="NCBI Taxonomy" id="7130"/>
    <lineage>
        <taxon>Eukaryota</taxon>
        <taxon>Metazoa</taxon>
        <taxon>Ecdysozoa</taxon>
        <taxon>Arthropoda</taxon>
        <taxon>Hexapoda</taxon>
        <taxon>Insecta</taxon>
        <taxon>Pterygota</taxon>
        <taxon>Neoptera</taxon>
        <taxon>Endopterygota</taxon>
        <taxon>Lepidoptera</taxon>
        <taxon>Glossata</taxon>
        <taxon>Ditrysia</taxon>
        <taxon>Bombycoidea</taxon>
        <taxon>Sphingidae</taxon>
        <taxon>Sphinginae</taxon>
        <taxon>Sphingini</taxon>
        <taxon>Manduca</taxon>
    </lineage>
</organism>
<evidence type="ECO:0000256" key="2">
    <source>
        <dbReference type="ARBA" id="ARBA00022857"/>
    </source>
</evidence>
<keyword evidence="2" id="KW-0521">NADP</keyword>
<gene>
    <name evidence="5" type="ORF">O3G_MSEX007228</name>
</gene>
<keyword evidence="6" id="KW-1185">Reference proteome</keyword>
<dbReference type="Pfam" id="PF00248">
    <property type="entry name" value="Aldo_ket_red"/>
    <property type="match status" value="1"/>
</dbReference>
<reference evidence="5" key="2">
    <citation type="submission" date="2020-12" db="EMBL/GenBank/DDBJ databases">
        <authorList>
            <person name="Kanost M."/>
        </authorList>
    </citation>
    <scope>NUCLEOTIDE SEQUENCE</scope>
</reference>